<dbReference type="SUPFAM" id="SSF56112">
    <property type="entry name" value="Protein kinase-like (PK-like)"/>
    <property type="match status" value="1"/>
</dbReference>
<evidence type="ECO:0000259" key="6">
    <source>
        <dbReference type="PROSITE" id="PS50011"/>
    </source>
</evidence>
<dbReference type="PANTHER" id="PTHR43289">
    <property type="entry name" value="MITOGEN-ACTIVATED PROTEIN KINASE KINASE KINASE 20-RELATED"/>
    <property type="match status" value="1"/>
</dbReference>
<feature type="transmembrane region" description="Helical" evidence="5">
    <location>
        <begin position="395"/>
        <end position="415"/>
    </location>
</feature>
<keyword evidence="5" id="KW-1133">Transmembrane helix</keyword>
<dbReference type="InterPro" id="IPR008271">
    <property type="entry name" value="Ser/Thr_kinase_AS"/>
</dbReference>
<gene>
    <name evidence="7" type="ORF">GF068_02670</name>
</gene>
<name>A0A6N7PPN6_9BACT</name>
<dbReference type="PROSITE" id="PS00108">
    <property type="entry name" value="PROTEIN_KINASE_ST"/>
    <property type="match status" value="1"/>
</dbReference>
<keyword evidence="1" id="KW-0808">Transferase</keyword>
<keyword evidence="3 7" id="KW-0418">Kinase</keyword>
<dbReference type="CDD" id="cd14014">
    <property type="entry name" value="STKc_PknB_like"/>
    <property type="match status" value="1"/>
</dbReference>
<sequence length="416" mass="45153">MKACPTCHRLYEDDADVCPLEGQTLAGTDEASPEPDPSDPRVGGAVCGGRYQIFRVIAEGGMGRVYQALDREERRSVALKILHEEVAQDPVSIERFKREFEVSAVLPHEHVVRVHAFEHDAEGNYVTVMEYLEGEELRVLMRREGVLPPERVVRFVAQVALGLEGAHERKIVHRDLKPDNIFLCGGDEVKLLDFGSVRDNSVGAKKLTAVGTTIGSPFYMSPEQAQGLATLDHRADVWSLAAITYECLTGKVPYEGKSGPQILLSIMTRPHRPPSEVGRAHGVPRTLDVVMEEAFEKEPDKRIPTVGALADRLGHAYGLKGSHAQWARMTQAELAERIRAGLPGVLARLEEEQGSAADLSAMDAAFAGAPAPAPSAGGVFPKDDAALASTTRPRWLFPAIVFFVVALGAVAAFAAR</sequence>
<evidence type="ECO:0000256" key="2">
    <source>
        <dbReference type="ARBA" id="ARBA00022741"/>
    </source>
</evidence>
<keyword evidence="5" id="KW-0472">Membrane</keyword>
<dbReference type="Proteomes" id="UP000440224">
    <property type="component" value="Unassembled WGS sequence"/>
</dbReference>
<dbReference type="Gene3D" id="3.30.200.20">
    <property type="entry name" value="Phosphorylase Kinase, domain 1"/>
    <property type="match status" value="1"/>
</dbReference>
<dbReference type="EMBL" id="WJIE01000001">
    <property type="protein sequence ID" value="MRG90831.1"/>
    <property type="molecule type" value="Genomic_DNA"/>
</dbReference>
<comment type="caution">
    <text evidence="7">The sequence shown here is derived from an EMBL/GenBank/DDBJ whole genome shotgun (WGS) entry which is preliminary data.</text>
</comment>
<dbReference type="Gene3D" id="1.10.510.10">
    <property type="entry name" value="Transferase(Phosphotransferase) domain 1"/>
    <property type="match status" value="1"/>
</dbReference>
<dbReference type="PROSITE" id="PS50011">
    <property type="entry name" value="PROTEIN_KINASE_DOM"/>
    <property type="match status" value="1"/>
</dbReference>
<keyword evidence="5" id="KW-0812">Transmembrane</keyword>
<evidence type="ECO:0000313" key="7">
    <source>
        <dbReference type="EMBL" id="MRG90831.1"/>
    </source>
</evidence>
<dbReference type="InterPro" id="IPR000719">
    <property type="entry name" value="Prot_kinase_dom"/>
</dbReference>
<dbReference type="Pfam" id="PF00069">
    <property type="entry name" value="Pkinase"/>
    <property type="match status" value="1"/>
</dbReference>
<keyword evidence="4" id="KW-0067">ATP-binding</keyword>
<dbReference type="InterPro" id="IPR011009">
    <property type="entry name" value="Kinase-like_dom_sf"/>
</dbReference>
<keyword evidence="2" id="KW-0547">Nucleotide-binding</keyword>
<dbReference type="GO" id="GO:0005524">
    <property type="term" value="F:ATP binding"/>
    <property type="evidence" value="ECO:0007669"/>
    <property type="project" value="UniProtKB-KW"/>
</dbReference>
<evidence type="ECO:0000256" key="5">
    <source>
        <dbReference type="SAM" id="Phobius"/>
    </source>
</evidence>
<dbReference type="PANTHER" id="PTHR43289:SF6">
    <property type="entry name" value="SERINE_THREONINE-PROTEIN KINASE NEKL-3"/>
    <property type="match status" value="1"/>
</dbReference>
<organism evidence="7 8">
    <name type="scientific">Polyangium spumosum</name>
    <dbReference type="NCBI Taxonomy" id="889282"/>
    <lineage>
        <taxon>Bacteria</taxon>
        <taxon>Pseudomonadati</taxon>
        <taxon>Myxococcota</taxon>
        <taxon>Polyangia</taxon>
        <taxon>Polyangiales</taxon>
        <taxon>Polyangiaceae</taxon>
        <taxon>Polyangium</taxon>
    </lineage>
</organism>
<reference evidence="7 8" key="1">
    <citation type="submission" date="2019-10" db="EMBL/GenBank/DDBJ databases">
        <title>A soil myxobacterium in the family Polyangiaceae.</title>
        <authorList>
            <person name="Li Y."/>
            <person name="Wang J."/>
        </authorList>
    </citation>
    <scope>NUCLEOTIDE SEQUENCE [LARGE SCALE GENOMIC DNA]</scope>
    <source>
        <strain evidence="7 8">DSM 14734</strain>
    </source>
</reference>
<evidence type="ECO:0000313" key="8">
    <source>
        <dbReference type="Proteomes" id="UP000440224"/>
    </source>
</evidence>
<evidence type="ECO:0000256" key="3">
    <source>
        <dbReference type="ARBA" id="ARBA00022777"/>
    </source>
</evidence>
<proteinExistence type="predicted"/>
<accession>A0A6N7PPN6</accession>
<feature type="domain" description="Protein kinase" evidence="6">
    <location>
        <begin position="51"/>
        <end position="318"/>
    </location>
</feature>
<protein>
    <submittedName>
        <fullName evidence="7">Protein kinase</fullName>
    </submittedName>
</protein>
<dbReference type="GO" id="GO:0004674">
    <property type="term" value="F:protein serine/threonine kinase activity"/>
    <property type="evidence" value="ECO:0007669"/>
    <property type="project" value="TreeGrafter"/>
</dbReference>
<evidence type="ECO:0000256" key="1">
    <source>
        <dbReference type="ARBA" id="ARBA00022679"/>
    </source>
</evidence>
<dbReference type="AlphaFoldDB" id="A0A6N7PPN6"/>
<evidence type="ECO:0000256" key="4">
    <source>
        <dbReference type="ARBA" id="ARBA00022840"/>
    </source>
</evidence>
<dbReference type="SMART" id="SM00220">
    <property type="entry name" value="S_TKc"/>
    <property type="match status" value="1"/>
</dbReference>
<dbReference type="RefSeq" id="WP_338046179.1">
    <property type="nucleotide sequence ID" value="NZ_WJIE01000001.1"/>
</dbReference>
<keyword evidence="8" id="KW-1185">Reference proteome</keyword>